<dbReference type="CDD" id="cd18595">
    <property type="entry name" value="ABC_6TM_MRP1_2_3_6_D1_like"/>
    <property type="match status" value="1"/>
</dbReference>
<keyword evidence="6" id="KW-0547">Nucleotide-binding</keyword>
<dbReference type="InterPro" id="IPR036640">
    <property type="entry name" value="ABC1_TM_sf"/>
</dbReference>
<dbReference type="InterPro" id="IPR050173">
    <property type="entry name" value="ABC_transporter_C-like"/>
</dbReference>
<proteinExistence type="inferred from homology"/>
<evidence type="ECO:0000313" key="15">
    <source>
        <dbReference type="EMBL" id="KJH51062.1"/>
    </source>
</evidence>
<protein>
    <recommendedName>
        <fullName evidence="10">ABC-type glutathione-S-conjugate transporter</fullName>
        <ecNumber evidence="10">7.6.2.3</ecNumber>
    </recommendedName>
</protein>
<dbReference type="InterPro" id="IPR003439">
    <property type="entry name" value="ABC_transporter-like_ATP-bd"/>
</dbReference>
<feature type="transmembrane region" description="Helical" evidence="12">
    <location>
        <begin position="1090"/>
        <end position="1108"/>
    </location>
</feature>
<accession>A0A0D8Y4D9</accession>
<evidence type="ECO:0000256" key="9">
    <source>
        <dbReference type="ARBA" id="ARBA00023136"/>
    </source>
</evidence>
<dbReference type="InterPro" id="IPR027417">
    <property type="entry name" value="P-loop_NTPase"/>
</dbReference>
<evidence type="ECO:0000256" key="4">
    <source>
        <dbReference type="ARBA" id="ARBA00022692"/>
    </source>
</evidence>
<keyword evidence="7 15" id="KW-0067">ATP-binding</keyword>
<evidence type="ECO:0000256" key="2">
    <source>
        <dbReference type="ARBA" id="ARBA00009726"/>
    </source>
</evidence>
<feature type="transmembrane region" description="Helical" evidence="12">
    <location>
        <begin position="855"/>
        <end position="875"/>
    </location>
</feature>
<evidence type="ECO:0000313" key="16">
    <source>
        <dbReference type="Proteomes" id="UP000053766"/>
    </source>
</evidence>
<evidence type="ECO:0000259" key="14">
    <source>
        <dbReference type="PROSITE" id="PS50929"/>
    </source>
</evidence>
<evidence type="ECO:0000256" key="7">
    <source>
        <dbReference type="ARBA" id="ARBA00022840"/>
    </source>
</evidence>
<comment type="similarity">
    <text evidence="2">Belongs to the ABC transporter superfamily. ABCC family. Conjugate transporter (TC 3.A.1.208) subfamily.</text>
</comment>
<keyword evidence="16" id="KW-1185">Reference proteome</keyword>
<feature type="transmembrane region" description="Helical" evidence="12">
    <location>
        <begin position="427"/>
        <end position="448"/>
    </location>
</feature>
<dbReference type="PROSITE" id="PS50929">
    <property type="entry name" value="ABC_TM1F"/>
    <property type="match status" value="2"/>
</dbReference>
<comment type="catalytic activity">
    <reaction evidence="11">
        <text>leukotriene C4(in) + ATP + H2O = leukotriene C4(out) + ADP + phosphate + H(+)</text>
        <dbReference type="Rhea" id="RHEA:38963"/>
        <dbReference type="ChEBI" id="CHEBI:15377"/>
        <dbReference type="ChEBI" id="CHEBI:15378"/>
        <dbReference type="ChEBI" id="CHEBI:30616"/>
        <dbReference type="ChEBI" id="CHEBI:43474"/>
        <dbReference type="ChEBI" id="CHEBI:57973"/>
        <dbReference type="ChEBI" id="CHEBI:456216"/>
    </reaction>
    <physiologicalReaction direction="left-to-right" evidence="11">
        <dbReference type="Rhea" id="RHEA:38964"/>
    </physiologicalReaction>
</comment>
<dbReference type="STRING" id="29172.A0A0D8Y4D9"/>
<evidence type="ECO:0000259" key="13">
    <source>
        <dbReference type="PROSITE" id="PS50893"/>
    </source>
</evidence>
<dbReference type="Gene3D" id="3.40.50.300">
    <property type="entry name" value="P-loop containing nucleotide triphosphate hydrolases"/>
    <property type="match status" value="2"/>
</dbReference>
<gene>
    <name evidence="15" type="ORF">DICVIV_02729</name>
</gene>
<name>A0A0D8Y4D9_DICVI</name>
<dbReference type="Proteomes" id="UP000053766">
    <property type="component" value="Unassembled WGS sequence"/>
</dbReference>
<evidence type="ECO:0000256" key="11">
    <source>
        <dbReference type="ARBA" id="ARBA00047523"/>
    </source>
</evidence>
<keyword evidence="3" id="KW-0813">Transport</keyword>
<reference evidence="15 16" key="1">
    <citation type="submission" date="2013-11" db="EMBL/GenBank/DDBJ databases">
        <title>Draft genome of the bovine lungworm Dictyocaulus viviparus.</title>
        <authorList>
            <person name="Mitreva M."/>
        </authorList>
    </citation>
    <scope>NUCLEOTIDE SEQUENCE [LARGE SCALE GENOMIC DNA]</scope>
    <source>
        <strain evidence="15 16">HannoverDv2000</strain>
    </source>
</reference>
<dbReference type="GO" id="GO:0016887">
    <property type="term" value="F:ATP hydrolysis activity"/>
    <property type="evidence" value="ECO:0007669"/>
    <property type="project" value="InterPro"/>
</dbReference>
<feature type="domain" description="ABC transporter" evidence="13">
    <location>
        <begin position="610"/>
        <end position="835"/>
    </location>
</feature>
<dbReference type="InterPro" id="IPR003593">
    <property type="entry name" value="AAA+_ATPase"/>
</dbReference>
<feature type="transmembrane region" description="Helical" evidence="12">
    <location>
        <begin position="104"/>
        <end position="124"/>
    </location>
</feature>
<dbReference type="InterPro" id="IPR017871">
    <property type="entry name" value="ABC_transporter-like_CS"/>
</dbReference>
<organism evidence="15 16">
    <name type="scientific">Dictyocaulus viviparus</name>
    <name type="common">Bovine lungworm</name>
    <dbReference type="NCBI Taxonomy" id="29172"/>
    <lineage>
        <taxon>Eukaryota</taxon>
        <taxon>Metazoa</taxon>
        <taxon>Ecdysozoa</taxon>
        <taxon>Nematoda</taxon>
        <taxon>Chromadorea</taxon>
        <taxon>Rhabditida</taxon>
        <taxon>Rhabditina</taxon>
        <taxon>Rhabditomorpha</taxon>
        <taxon>Strongyloidea</taxon>
        <taxon>Metastrongylidae</taxon>
        <taxon>Dictyocaulus</taxon>
    </lineage>
</organism>
<dbReference type="CDD" id="cd03250">
    <property type="entry name" value="ABCC_MRP_domain1"/>
    <property type="match status" value="1"/>
</dbReference>
<evidence type="ECO:0000256" key="8">
    <source>
        <dbReference type="ARBA" id="ARBA00022989"/>
    </source>
</evidence>
<dbReference type="Pfam" id="PF00664">
    <property type="entry name" value="ABC_membrane"/>
    <property type="match status" value="2"/>
</dbReference>
<feature type="transmembrane region" description="Helical" evidence="12">
    <location>
        <begin position="136"/>
        <end position="157"/>
    </location>
</feature>
<feature type="domain" description="ABC transporter" evidence="13">
    <location>
        <begin position="1183"/>
        <end position="1415"/>
    </location>
</feature>
<dbReference type="CDD" id="cd03244">
    <property type="entry name" value="ABCC_MRP_domain2"/>
    <property type="match status" value="1"/>
</dbReference>
<feature type="transmembrane region" description="Helical" evidence="12">
    <location>
        <begin position="1005"/>
        <end position="1021"/>
    </location>
</feature>
<evidence type="ECO:0000256" key="1">
    <source>
        <dbReference type="ARBA" id="ARBA00004127"/>
    </source>
</evidence>
<evidence type="ECO:0000256" key="5">
    <source>
        <dbReference type="ARBA" id="ARBA00022737"/>
    </source>
</evidence>
<feature type="domain" description="ABC transmembrane type-1" evidence="14">
    <location>
        <begin position="268"/>
        <end position="575"/>
    </location>
</feature>
<feature type="transmembrane region" description="Helical" evidence="12">
    <location>
        <begin position="31"/>
        <end position="54"/>
    </location>
</feature>
<comment type="subcellular location">
    <subcellularLocation>
        <location evidence="1">Endomembrane system</location>
        <topology evidence="1">Multi-pass membrane protein</topology>
    </subcellularLocation>
</comment>
<dbReference type="EC" id="7.6.2.3" evidence="10"/>
<dbReference type="GO" id="GO:0015431">
    <property type="term" value="F:ABC-type glutathione S-conjugate transporter activity"/>
    <property type="evidence" value="ECO:0007669"/>
    <property type="project" value="UniProtKB-EC"/>
</dbReference>
<feature type="transmembrane region" description="Helical" evidence="12">
    <location>
        <begin position="980"/>
        <end position="999"/>
    </location>
</feature>
<keyword evidence="9 12" id="KW-0472">Membrane</keyword>
<evidence type="ECO:0000256" key="3">
    <source>
        <dbReference type="ARBA" id="ARBA00022448"/>
    </source>
</evidence>
<keyword evidence="4 12" id="KW-0812">Transmembrane</keyword>
<feature type="domain" description="ABC transmembrane type-1" evidence="14">
    <location>
        <begin position="863"/>
        <end position="1145"/>
    </location>
</feature>
<dbReference type="SMART" id="SM00382">
    <property type="entry name" value="AAA"/>
    <property type="match status" value="2"/>
</dbReference>
<dbReference type="FunFam" id="1.20.1560.10:FF:000001">
    <property type="entry name" value="ATP-binding cassette subfamily C member 1"/>
    <property type="match status" value="1"/>
</dbReference>
<dbReference type="PROSITE" id="PS50893">
    <property type="entry name" value="ABC_TRANSPORTER_2"/>
    <property type="match status" value="2"/>
</dbReference>
<feature type="transmembrane region" description="Helical" evidence="12">
    <location>
        <begin position="915"/>
        <end position="935"/>
    </location>
</feature>
<feature type="transmembrane region" description="Helical" evidence="12">
    <location>
        <begin position="74"/>
        <end position="92"/>
    </location>
</feature>
<dbReference type="SUPFAM" id="SSF52540">
    <property type="entry name" value="P-loop containing nucleoside triphosphate hydrolases"/>
    <property type="match status" value="2"/>
</dbReference>
<evidence type="ECO:0000256" key="6">
    <source>
        <dbReference type="ARBA" id="ARBA00022741"/>
    </source>
</evidence>
<feature type="transmembrane region" description="Helical" evidence="12">
    <location>
        <begin position="1114"/>
        <end position="1137"/>
    </location>
</feature>
<dbReference type="GO" id="GO:0012505">
    <property type="term" value="C:endomembrane system"/>
    <property type="evidence" value="ECO:0007669"/>
    <property type="project" value="UniProtKB-SubCell"/>
</dbReference>
<dbReference type="SUPFAM" id="SSF90123">
    <property type="entry name" value="ABC transporter transmembrane region"/>
    <property type="match status" value="2"/>
</dbReference>
<feature type="transmembrane region" description="Helical" evidence="12">
    <location>
        <begin position="405"/>
        <end position="421"/>
    </location>
</feature>
<dbReference type="PANTHER" id="PTHR24223">
    <property type="entry name" value="ATP-BINDING CASSETTE SUB-FAMILY C"/>
    <property type="match status" value="1"/>
</dbReference>
<dbReference type="FunFam" id="1.20.1560.10:FF:000081">
    <property type="entry name" value="Protein CBG24505"/>
    <property type="match status" value="1"/>
</dbReference>
<evidence type="ECO:0000256" key="10">
    <source>
        <dbReference type="ARBA" id="ARBA00024220"/>
    </source>
</evidence>
<dbReference type="CDD" id="cd18603">
    <property type="entry name" value="ABC_6TM_MRP1_2_3_6_D2_like"/>
    <property type="match status" value="1"/>
</dbReference>
<keyword evidence="8 12" id="KW-1133">Transmembrane helix</keyword>
<keyword evidence="5" id="KW-0677">Repeat</keyword>
<dbReference type="Pfam" id="PF00005">
    <property type="entry name" value="ABC_tran"/>
    <property type="match status" value="2"/>
</dbReference>
<dbReference type="OrthoDB" id="6500128at2759"/>
<dbReference type="FunFam" id="3.40.50.300:FF:000074">
    <property type="entry name" value="Multidrug resistance-associated protein 5 isoform 1"/>
    <property type="match status" value="1"/>
</dbReference>
<feature type="transmembrane region" description="Helical" evidence="12">
    <location>
        <begin position="296"/>
        <end position="314"/>
    </location>
</feature>
<feature type="transmembrane region" description="Helical" evidence="12">
    <location>
        <begin position="326"/>
        <end position="347"/>
    </location>
</feature>
<evidence type="ECO:0000256" key="12">
    <source>
        <dbReference type="SAM" id="Phobius"/>
    </source>
</evidence>
<dbReference type="GO" id="GO:0016020">
    <property type="term" value="C:membrane"/>
    <property type="evidence" value="ECO:0007669"/>
    <property type="project" value="InterPro"/>
</dbReference>
<dbReference type="EMBL" id="KN716191">
    <property type="protein sequence ID" value="KJH51062.1"/>
    <property type="molecule type" value="Genomic_DNA"/>
</dbReference>
<dbReference type="InterPro" id="IPR011527">
    <property type="entry name" value="ABC1_TM_dom"/>
</dbReference>
<sequence>MVPNLTGGFCEDSFWGIVQPFPQLPPLPSECFSHTVLVAIPPLFLCMTLPVIYIQMKTSFAGLLPWTTLQSMKWLLTTLMVADRVVLLFFLLWRKLFSSTNVPLVDLTYPVIQSAAMIVVLILMNETRKSGLSNPGVIFCTWLVFVICGAPEFYAWIMIGSDQKAMSHYSVCHILLKVDDLFELDDGLKADNLTPRWEVEWNKSIKDYEKRKNSKLLDTNDYITKKSPLLTRRNKRYGAVATAKQVDEDIVLPSIVGVLWRLFKYEFIGASILKLISDLLQFSNPILLSLNKDRFVFSKFSYVIITPFSLLITFTENPNAPSYEGFLYSAGLFFSNILRCLLLNNYFTMMFRVGTKIQSILTVAVYNKTLKLSNSSKRKKTQGEIVNLMAIDVDRFRLITPQLQQYWSSPVQIIVCMFFLWQTVGYAVIGGFLVMISIIPINICVSFISKRWTVQQMYLKDERIRMTNEILSGIKVVKLYAWETALEDVVDKIRVSEMALIRKTAIVKTLADMLNISMPFLVRRLLVALVTFATYTLSSSNNVLTPQIAFVSLTLFNQLRGPLMMAADLISQTVQVVVSNNRLKEYLTAEELSETAINVDEDDEYYSDSANLSTATFAWDRHEPPQLRGIDLKIPKGKLLAVVGTVGAGKSSLLLAILGEMERICGYAGRRGSVAYVPQQPWIRNISLRENIVMDRPFDKDFYEKIIEACALKVDLIQLPNGDQTEIGEKGINLSGGQKARVALARAVYQNCDIYLLDDPLSAVDAHVSKHIFTNVIGPTGLLGGKTRVAVQNDDDDFDVDEMLSETIESGQSSRKSSKDSWSKKRRGNLIDDEKTALGRVRFSIYMAYFKSMGILRYFVPFVIALLLNSAFVMARSLFLTSWSNDNVPGADKALAMPLGTRLGVYTLFGTLEVLFLYLALTFLILGGVAASLKLHKPLLHNILRSPLSHFDITPLGRILNRLGKDMETVDLRLSSNFRFLAVAFMNVLQTCIIISISIPLFVGVIIPIFVVYLLVLRYFIPCSRQLQRLAAVTRSPIYSHFGDSIQGASSIRAFGWTYMFRARNVEKLEKHIQCSYLSLISNRWLSVRLELLGSIVILATSLLAVMSRDWGTITAGAIGLSVSYSLNITFMLNLFVRQVSEVETNVVAVERIKEYTETDMEAPWRCMNSPPTEWPNRGEISIRNYSTRYRAGLDLAIKEFTVFINAKEKIGVVGRTGAGKSSLALALFRIIEPAGGKIFLDDIDITSIGLHDLRERLTIIPQDPVLFSGTLRFNLDPTSKYTDAEIWLAIEYANLKSFVESLPLGIYHQIEESGENISAGQRQLVCLTRAILRKSRVLVLDEATAAVDTHTDKLIQTTIRSQFADSTIITIAHRLNTILDYDRVLVMDAGRVVEFAPPQELLANKDSIFYSMASDANLV</sequence>
<dbReference type="PANTHER" id="PTHR24223:SF358">
    <property type="entry name" value="ABC TRANSMEMBRANE TYPE-1 DOMAIN-CONTAINING PROTEIN"/>
    <property type="match status" value="1"/>
</dbReference>
<dbReference type="PROSITE" id="PS00211">
    <property type="entry name" value="ABC_TRANSPORTER_1"/>
    <property type="match status" value="1"/>
</dbReference>
<dbReference type="GO" id="GO:0005524">
    <property type="term" value="F:ATP binding"/>
    <property type="evidence" value="ECO:0007669"/>
    <property type="project" value="UniProtKB-KW"/>
</dbReference>
<dbReference type="FunFam" id="3.40.50.300:FF:000997">
    <property type="entry name" value="Multidrug resistance-associated protein 1"/>
    <property type="match status" value="1"/>
</dbReference>
<reference evidence="16" key="2">
    <citation type="journal article" date="2016" name="Sci. Rep.">
        <title>Dictyocaulus viviparus genome, variome and transcriptome elucidate lungworm biology and support future intervention.</title>
        <authorList>
            <person name="McNulty S.N."/>
            <person name="Strube C."/>
            <person name="Rosa B.A."/>
            <person name="Martin J.C."/>
            <person name="Tyagi R."/>
            <person name="Choi Y.J."/>
            <person name="Wang Q."/>
            <person name="Hallsworth Pepin K."/>
            <person name="Zhang X."/>
            <person name="Ozersky P."/>
            <person name="Wilson R.K."/>
            <person name="Sternberg P.W."/>
            <person name="Gasser R.B."/>
            <person name="Mitreva M."/>
        </authorList>
    </citation>
    <scope>NUCLEOTIDE SEQUENCE [LARGE SCALE GENOMIC DNA]</scope>
    <source>
        <strain evidence="16">HannoverDv2000</strain>
    </source>
</reference>
<dbReference type="Gene3D" id="1.20.1560.10">
    <property type="entry name" value="ABC transporter type 1, transmembrane domain"/>
    <property type="match status" value="2"/>
</dbReference>